<comment type="caution">
    <text evidence="1">The sequence shown here is derived from an EMBL/GenBank/DDBJ whole genome shotgun (WGS) entry which is preliminary data.</text>
</comment>
<name>A0ABR9EBY9_9GAMM</name>
<evidence type="ECO:0000313" key="1">
    <source>
        <dbReference type="EMBL" id="MBE0368504.1"/>
    </source>
</evidence>
<gene>
    <name evidence="1" type="ORF">PAUR_a2121</name>
</gene>
<sequence>MKVFTIALLFIAFNLSAKEERGVVVKILPDPLTLDSSCKAMADLVAQDFSILYACKDSFQRMYFYNFRLNNIDLVADFKKSSTDVVVNKSQFKSYTLYELTAKNPDNKPIKFVSYCTKELCLDLVSDNEYEKSVQDSITSQLRG</sequence>
<protein>
    <submittedName>
        <fullName evidence="1">Uncharacterized protein</fullName>
    </submittedName>
</protein>
<dbReference type="EMBL" id="AQGV01000012">
    <property type="protein sequence ID" value="MBE0368504.1"/>
    <property type="molecule type" value="Genomic_DNA"/>
</dbReference>
<evidence type="ECO:0000313" key="2">
    <source>
        <dbReference type="Proteomes" id="UP000615755"/>
    </source>
</evidence>
<organism evidence="1 2">
    <name type="scientific">Pseudoalteromonas aurantia 208</name>
    <dbReference type="NCBI Taxonomy" id="1314867"/>
    <lineage>
        <taxon>Bacteria</taxon>
        <taxon>Pseudomonadati</taxon>
        <taxon>Pseudomonadota</taxon>
        <taxon>Gammaproteobacteria</taxon>
        <taxon>Alteromonadales</taxon>
        <taxon>Pseudoalteromonadaceae</taxon>
        <taxon>Pseudoalteromonas</taxon>
    </lineage>
</organism>
<dbReference type="RefSeq" id="WP_192507778.1">
    <property type="nucleotide sequence ID" value="NZ_AQGV01000012.1"/>
</dbReference>
<dbReference type="Proteomes" id="UP000615755">
    <property type="component" value="Unassembled WGS sequence"/>
</dbReference>
<keyword evidence="2" id="KW-1185">Reference proteome</keyword>
<accession>A0ABR9EBY9</accession>
<proteinExistence type="predicted"/>
<reference evidence="1 2" key="1">
    <citation type="submission" date="2015-03" db="EMBL/GenBank/DDBJ databases">
        <title>Genome sequence of Pseudoalteromonas aurantia.</title>
        <authorList>
            <person name="Xie B.-B."/>
            <person name="Rong J.-C."/>
            <person name="Qin Q.-L."/>
            <person name="Zhang Y.-Z."/>
        </authorList>
    </citation>
    <scope>NUCLEOTIDE SEQUENCE [LARGE SCALE GENOMIC DNA]</scope>
    <source>
        <strain evidence="1 2">208</strain>
    </source>
</reference>